<feature type="compositionally biased region" description="Basic and acidic residues" evidence="1">
    <location>
        <begin position="509"/>
        <end position="524"/>
    </location>
</feature>
<feature type="region of interest" description="Disordered" evidence="1">
    <location>
        <begin position="331"/>
        <end position="383"/>
    </location>
</feature>
<reference evidence="2 3" key="1">
    <citation type="submission" date="2023-03" db="EMBL/GenBank/DDBJ databases">
        <title>WGS of Gossypium arboreum.</title>
        <authorList>
            <person name="Yu D."/>
        </authorList>
    </citation>
    <scope>NUCLEOTIDE SEQUENCE [LARGE SCALE GENOMIC DNA]</scope>
    <source>
        <tissue evidence="2">Leaf</tissue>
    </source>
</reference>
<feature type="region of interest" description="Disordered" evidence="1">
    <location>
        <begin position="883"/>
        <end position="968"/>
    </location>
</feature>
<feature type="region of interest" description="Disordered" evidence="1">
    <location>
        <begin position="1"/>
        <end position="103"/>
    </location>
</feature>
<name>A0ABR0QFH3_GOSAR</name>
<evidence type="ECO:0000313" key="3">
    <source>
        <dbReference type="Proteomes" id="UP001358586"/>
    </source>
</evidence>
<accession>A0ABR0QFH3</accession>
<feature type="compositionally biased region" description="Acidic residues" evidence="1">
    <location>
        <begin position="525"/>
        <end position="546"/>
    </location>
</feature>
<feature type="compositionally biased region" description="Acidic residues" evidence="1">
    <location>
        <begin position="652"/>
        <end position="671"/>
    </location>
</feature>
<keyword evidence="3" id="KW-1185">Reference proteome</keyword>
<feature type="region of interest" description="Disordered" evidence="1">
    <location>
        <begin position="509"/>
        <end position="555"/>
    </location>
</feature>
<feature type="compositionally biased region" description="Basic and acidic residues" evidence="1">
    <location>
        <begin position="225"/>
        <end position="244"/>
    </location>
</feature>
<feature type="compositionally biased region" description="Polar residues" evidence="1">
    <location>
        <begin position="31"/>
        <end position="43"/>
    </location>
</feature>
<gene>
    <name evidence="2" type="ORF">PVK06_006774</name>
</gene>
<dbReference type="PANTHER" id="PTHR34775">
    <property type="entry name" value="TRANSMEMBRANE PROTEIN"/>
    <property type="match status" value="1"/>
</dbReference>
<dbReference type="EMBL" id="JARKNE010000003">
    <property type="protein sequence ID" value="KAK5838047.1"/>
    <property type="molecule type" value="Genomic_DNA"/>
</dbReference>
<proteinExistence type="predicted"/>
<feature type="compositionally biased region" description="Polar residues" evidence="1">
    <location>
        <begin position="1"/>
        <end position="12"/>
    </location>
</feature>
<protein>
    <submittedName>
        <fullName evidence="2">Uncharacterized protein</fullName>
    </submittedName>
</protein>
<feature type="compositionally biased region" description="Basic and acidic residues" evidence="1">
    <location>
        <begin position="75"/>
        <end position="86"/>
    </location>
</feature>
<feature type="region of interest" description="Disordered" evidence="1">
    <location>
        <begin position="824"/>
        <end position="847"/>
    </location>
</feature>
<feature type="compositionally biased region" description="Low complexity" evidence="1">
    <location>
        <begin position="883"/>
        <end position="892"/>
    </location>
</feature>
<dbReference type="Proteomes" id="UP001358586">
    <property type="component" value="Chromosome 3"/>
</dbReference>
<comment type="caution">
    <text evidence="2">The sequence shown here is derived from an EMBL/GenBank/DDBJ whole genome shotgun (WGS) entry which is preliminary data.</text>
</comment>
<evidence type="ECO:0000256" key="1">
    <source>
        <dbReference type="SAM" id="MobiDB-lite"/>
    </source>
</evidence>
<dbReference type="PANTHER" id="PTHR34775:SF4">
    <property type="entry name" value="TRANSMEMBRANE PROTEIN"/>
    <property type="match status" value="1"/>
</dbReference>
<organism evidence="2 3">
    <name type="scientific">Gossypium arboreum</name>
    <name type="common">Tree cotton</name>
    <name type="synonym">Gossypium nanking</name>
    <dbReference type="NCBI Taxonomy" id="29729"/>
    <lineage>
        <taxon>Eukaryota</taxon>
        <taxon>Viridiplantae</taxon>
        <taxon>Streptophyta</taxon>
        <taxon>Embryophyta</taxon>
        <taxon>Tracheophyta</taxon>
        <taxon>Spermatophyta</taxon>
        <taxon>Magnoliopsida</taxon>
        <taxon>eudicotyledons</taxon>
        <taxon>Gunneridae</taxon>
        <taxon>Pentapetalae</taxon>
        <taxon>rosids</taxon>
        <taxon>malvids</taxon>
        <taxon>Malvales</taxon>
        <taxon>Malvaceae</taxon>
        <taxon>Malvoideae</taxon>
        <taxon>Gossypium</taxon>
    </lineage>
</organism>
<feature type="region of interest" description="Disordered" evidence="1">
    <location>
        <begin position="652"/>
        <end position="680"/>
    </location>
</feature>
<feature type="compositionally biased region" description="Acidic residues" evidence="1">
    <location>
        <begin position="356"/>
        <end position="367"/>
    </location>
</feature>
<feature type="region of interest" description="Disordered" evidence="1">
    <location>
        <begin position="207"/>
        <end position="270"/>
    </location>
</feature>
<sequence length="968" mass="108005">MASAPKFSSSPCKMNPNLKKAETHDPMRRSFSGNPFTKPSVITNRKAFNPKTPANSPSGFPRRHSTGRESVASLRDPDKENSRDQNLKPTRVKSPALSKGAKNFMSPTISAASKINASPRKQILVERNEPARSSVSFSDVKSLIMGDNGATTPEVALKQKKVSFSDVRSVITEDIESTQEIGSNQKKVSFSDKSIIIEDTESTPEISLNQKVPFAGTESTPWGLTHEHEEPLKSKAEFDHKESENDSDSVPKTVAEEKDSVNVDPSFKISPRASISPSCPVLAPLDSDPLVLPYDPKTNYLSPRPQFLHYRPNPRIELYRERDSQQLDELFASESHSDTDVTAETPTEGLQRDLEEISSEETVNEGGEEGRNVSEPNQRLKANRTLKSRCSTGSKFITLLLFLCFACFSVLVVKSPAFTNGMEEISLSNFQVPPEVREFAKANLDRITQNLQHWSASFLSYISDIVSSSREVHKLGSFQYANLSHLIEDRMIEGHLKFDPSVMEPVSERDAGTELFDNKHYREIEADDAVDEDDGEQDDQENEAFETTELVSEGPDEVQQGIEVEMIELDHLETEESKGVEFAVEMQAELQSNVDTENQQSVISPQASVIQHDGLNNEGHLKFDPSVMEPVSERDAGTELFDNKHYREIEADDAVDEDDGEQDDQENEAFETTELVSEGPDEVQQGIEVEMIELDHLETEESKGVEFAVEMQAELQSNVDTENQQSVISPQASVIQHDGLNNVDTEPQGDGLNNIAETFFHEEEKSENLKTEDLANNFQSSVAVDFTINGQEEDQFLTNNNMMGFSLLVLCLLAASAFIYTKRGKPSTPNASVPMEQPMPCKKSEYSPVSVSSKDTILEKIPSKNWETELDIANELYPSEMSSYERTSSSYSNKGLKESNQYQIQERKTRKTYRRESLASSDYSTGSPSYGSFTTLEKRPSKHGGGVEEEIVTPVRRSSRIRNQVTSP</sequence>
<feature type="compositionally biased region" description="Basic and acidic residues" evidence="1">
    <location>
        <begin position="19"/>
        <end position="28"/>
    </location>
</feature>
<feature type="compositionally biased region" description="Polar residues" evidence="1">
    <location>
        <begin position="918"/>
        <end position="935"/>
    </location>
</feature>
<evidence type="ECO:0000313" key="2">
    <source>
        <dbReference type="EMBL" id="KAK5838047.1"/>
    </source>
</evidence>